<protein>
    <submittedName>
        <fullName evidence="3">Uncharacterized protein</fullName>
    </submittedName>
</protein>
<sequence>MNGTWFTMPMARRFASMLLTCGLLGSPSLALAELLPGREIREAPEWKGKLDPPSPTCPPNFTNPSNEPYIFSCKAGILGKVENGTGFTPGLWEDKSDPDWAYLKQYWRTDRLIYFAATQCEGGKTQHSDTAAQMAARQWAQKRVDRWNAELKRSKFRPALEFREIKTVYECVPGILTNTTPGYSEAEDAEGEASGIRAAEAAERAEQERKGNSVTFKIASNDVKSIRLKFFSQQRNHVWPGSNQSYTIGASDSDYKTYNLSCRKGEKICFGAFRDDDENVAWGSGRYDKMGCQDCCTTCGGSGLTTTLNAGPTGPPRNKIVFKMTSRSPYRVHLQFTSKNRNHVWPASGRVYTLADSDEHRYELDCAQGEKICYGAYVEGNSSSYWGVGHSLGEGCTNCCSYCGKGTFSATLTGGSGSGGGGGVGSVVDAIGTGAAIGSAIGNILNRSGGGRVYTPRSPPMFNRNPSNSGISR</sequence>
<accession>A0A512J859</accession>
<feature type="compositionally biased region" description="Polar residues" evidence="1">
    <location>
        <begin position="464"/>
        <end position="473"/>
    </location>
</feature>
<evidence type="ECO:0000313" key="6">
    <source>
        <dbReference type="Proteomes" id="UP001156856"/>
    </source>
</evidence>
<dbReference type="AlphaFoldDB" id="A0A512J859"/>
<reference evidence="6" key="2">
    <citation type="journal article" date="2019" name="Int. J. Syst. Evol. Microbiol.">
        <title>The Global Catalogue of Microorganisms (GCM) 10K type strain sequencing project: providing services to taxonomists for standard genome sequencing and annotation.</title>
        <authorList>
            <consortium name="The Broad Institute Genomics Platform"/>
            <consortium name="The Broad Institute Genome Sequencing Center for Infectious Disease"/>
            <person name="Wu L."/>
            <person name="Ma J."/>
        </authorList>
    </citation>
    <scope>NUCLEOTIDE SEQUENCE [LARGE SCALE GENOMIC DNA]</scope>
    <source>
        <strain evidence="6">NBRC 107715</strain>
    </source>
</reference>
<evidence type="ECO:0000256" key="1">
    <source>
        <dbReference type="SAM" id="MobiDB-lite"/>
    </source>
</evidence>
<comment type="caution">
    <text evidence="3">The sequence shown here is derived from an EMBL/GenBank/DDBJ whole genome shotgun (WGS) entry which is preliminary data.</text>
</comment>
<evidence type="ECO:0000313" key="4">
    <source>
        <dbReference type="EMBL" id="GLS65149.1"/>
    </source>
</evidence>
<evidence type="ECO:0000256" key="2">
    <source>
        <dbReference type="SAM" id="SignalP"/>
    </source>
</evidence>
<keyword evidence="6" id="KW-1185">Reference proteome</keyword>
<dbReference type="EMBL" id="BJZU01000092">
    <property type="protein sequence ID" value="GEP06130.1"/>
    <property type="molecule type" value="Genomic_DNA"/>
</dbReference>
<name>A0A512J859_9HYPH</name>
<dbReference type="Proteomes" id="UP000321960">
    <property type="component" value="Unassembled WGS sequence"/>
</dbReference>
<evidence type="ECO:0000313" key="5">
    <source>
        <dbReference type="Proteomes" id="UP000321960"/>
    </source>
</evidence>
<evidence type="ECO:0000313" key="3">
    <source>
        <dbReference type="EMBL" id="GEP06130.1"/>
    </source>
</evidence>
<reference evidence="4" key="1">
    <citation type="journal article" date="2014" name="Int. J. Syst. Evol. Microbiol.">
        <title>Complete genome of a new Firmicutes species belonging to the dominant human colonic microbiota ('Ruminococcus bicirculans') reveals two chromosomes and a selective capacity to utilize plant glucans.</title>
        <authorList>
            <consortium name="NISC Comparative Sequencing Program"/>
            <person name="Wegmann U."/>
            <person name="Louis P."/>
            <person name="Goesmann A."/>
            <person name="Henrissat B."/>
            <person name="Duncan S.H."/>
            <person name="Flint H.J."/>
        </authorList>
    </citation>
    <scope>NUCLEOTIDE SEQUENCE</scope>
    <source>
        <strain evidence="4">NBRC 107715</strain>
    </source>
</reference>
<dbReference type="EMBL" id="BSPK01000064">
    <property type="protein sequence ID" value="GLS65149.1"/>
    <property type="molecule type" value="Genomic_DNA"/>
</dbReference>
<dbReference type="RefSeq" id="WP_147027662.1">
    <property type="nucleotide sequence ID" value="NZ_BJZU01000092.1"/>
</dbReference>
<reference evidence="3 5" key="3">
    <citation type="submission" date="2019-07" db="EMBL/GenBank/DDBJ databases">
        <title>Whole genome shotgun sequence of Methylobacterium oxalidis NBRC 107715.</title>
        <authorList>
            <person name="Hosoyama A."/>
            <person name="Uohara A."/>
            <person name="Ohji S."/>
            <person name="Ichikawa N."/>
        </authorList>
    </citation>
    <scope>NUCLEOTIDE SEQUENCE [LARGE SCALE GENOMIC DNA]</scope>
    <source>
        <strain evidence="3 5">NBRC 107715</strain>
    </source>
</reference>
<organism evidence="3 5">
    <name type="scientific">Methylobacterium oxalidis</name>
    <dbReference type="NCBI Taxonomy" id="944322"/>
    <lineage>
        <taxon>Bacteria</taxon>
        <taxon>Pseudomonadati</taxon>
        <taxon>Pseudomonadota</taxon>
        <taxon>Alphaproteobacteria</taxon>
        <taxon>Hyphomicrobiales</taxon>
        <taxon>Methylobacteriaceae</taxon>
        <taxon>Methylobacterium</taxon>
    </lineage>
</organism>
<feature type="region of interest" description="Disordered" evidence="1">
    <location>
        <begin position="449"/>
        <end position="473"/>
    </location>
</feature>
<reference evidence="4" key="4">
    <citation type="submission" date="2023-01" db="EMBL/GenBank/DDBJ databases">
        <title>Draft genome sequence of Methylobacterium oxalidis strain NBRC 107715.</title>
        <authorList>
            <person name="Sun Q."/>
            <person name="Mori K."/>
        </authorList>
    </citation>
    <scope>NUCLEOTIDE SEQUENCE</scope>
    <source>
        <strain evidence="4">NBRC 107715</strain>
    </source>
</reference>
<dbReference type="Proteomes" id="UP001156856">
    <property type="component" value="Unassembled WGS sequence"/>
</dbReference>
<feature type="signal peptide" evidence="2">
    <location>
        <begin position="1"/>
        <end position="32"/>
    </location>
</feature>
<feature type="chain" id="PRO_5021742344" evidence="2">
    <location>
        <begin position="33"/>
        <end position="473"/>
    </location>
</feature>
<dbReference type="OrthoDB" id="7677739at2"/>
<keyword evidence="2" id="KW-0732">Signal</keyword>
<gene>
    <name evidence="4" type="ORF">GCM10007888_35310</name>
    <name evidence="3" type="ORF">MOX02_41680</name>
</gene>
<proteinExistence type="predicted"/>